<keyword evidence="3" id="KW-1185">Reference proteome</keyword>
<evidence type="ECO:0000313" key="3">
    <source>
        <dbReference type="Proteomes" id="UP001589670"/>
    </source>
</evidence>
<feature type="region of interest" description="Disordered" evidence="1">
    <location>
        <begin position="196"/>
        <end position="219"/>
    </location>
</feature>
<evidence type="ECO:0000256" key="1">
    <source>
        <dbReference type="SAM" id="MobiDB-lite"/>
    </source>
</evidence>
<protein>
    <submittedName>
        <fullName evidence="2">SRPBCC family protein</fullName>
    </submittedName>
</protein>
<organism evidence="2 3">
    <name type="scientific">Roseovarius ramblicola</name>
    <dbReference type="NCBI Taxonomy" id="2022336"/>
    <lineage>
        <taxon>Bacteria</taxon>
        <taxon>Pseudomonadati</taxon>
        <taxon>Pseudomonadota</taxon>
        <taxon>Alphaproteobacteria</taxon>
        <taxon>Rhodobacterales</taxon>
        <taxon>Roseobacteraceae</taxon>
        <taxon>Roseovarius</taxon>
    </lineage>
</organism>
<proteinExistence type="predicted"/>
<dbReference type="Pfam" id="PF10604">
    <property type="entry name" value="Polyketide_cyc2"/>
    <property type="match status" value="1"/>
</dbReference>
<sequence>MRFENQIDLSVPRDTVFAFVADQRNIPLWNDYVVDVRQESGDGPAVGARYFQTRKTDSQHTEITSMDAGNSLTVETVEGAPVARRHIGFRPTGRGTRLFDSWDLETGYPGVIAFFAVRRIRRAVASNLEKLKHLLEDGEVQRQEGRLVTVNRRADAERSGTGSPKNGSSRNAVWTFLPTGARAAFVCHADIGVSCSGNQDPPPASVTTGPRRSRPIVLK</sequence>
<feature type="compositionally biased region" description="Polar residues" evidence="1">
    <location>
        <begin position="160"/>
        <end position="171"/>
    </location>
</feature>
<dbReference type="RefSeq" id="WP_377067849.1">
    <property type="nucleotide sequence ID" value="NZ_JBHMEC010000009.1"/>
</dbReference>
<reference evidence="2 3" key="1">
    <citation type="submission" date="2024-09" db="EMBL/GenBank/DDBJ databases">
        <authorList>
            <person name="Sun Q."/>
            <person name="Mori K."/>
        </authorList>
    </citation>
    <scope>NUCLEOTIDE SEQUENCE [LARGE SCALE GENOMIC DNA]</scope>
    <source>
        <strain evidence="2 3">CECT 9424</strain>
    </source>
</reference>
<dbReference type="InterPro" id="IPR023393">
    <property type="entry name" value="START-like_dom_sf"/>
</dbReference>
<feature type="compositionally biased region" description="Polar residues" evidence="1">
    <location>
        <begin position="196"/>
        <end position="210"/>
    </location>
</feature>
<name>A0ABV5HXP3_9RHOB</name>
<feature type="region of interest" description="Disordered" evidence="1">
    <location>
        <begin position="149"/>
        <end position="171"/>
    </location>
</feature>
<dbReference type="InterPro" id="IPR019587">
    <property type="entry name" value="Polyketide_cyclase/dehydratase"/>
</dbReference>
<evidence type="ECO:0000313" key="2">
    <source>
        <dbReference type="EMBL" id="MFB9149189.1"/>
    </source>
</evidence>
<dbReference type="Proteomes" id="UP001589670">
    <property type="component" value="Unassembled WGS sequence"/>
</dbReference>
<dbReference type="SUPFAM" id="SSF55961">
    <property type="entry name" value="Bet v1-like"/>
    <property type="match status" value="1"/>
</dbReference>
<gene>
    <name evidence="2" type="ORF">ACFFU4_05415</name>
</gene>
<accession>A0ABV5HXP3</accession>
<comment type="caution">
    <text evidence="2">The sequence shown here is derived from an EMBL/GenBank/DDBJ whole genome shotgun (WGS) entry which is preliminary data.</text>
</comment>
<dbReference type="Gene3D" id="3.30.530.20">
    <property type="match status" value="1"/>
</dbReference>
<dbReference type="EMBL" id="JBHMEC010000009">
    <property type="protein sequence ID" value="MFB9149189.1"/>
    <property type="molecule type" value="Genomic_DNA"/>
</dbReference>